<dbReference type="Pfam" id="PF07883">
    <property type="entry name" value="Cupin_2"/>
    <property type="match status" value="1"/>
</dbReference>
<protein>
    <recommendedName>
        <fullName evidence="1">Cupin type-2 domain-containing protein</fullName>
    </recommendedName>
</protein>
<dbReference type="CDD" id="cd02219">
    <property type="entry name" value="cupin_YjlB-like"/>
    <property type="match status" value="1"/>
</dbReference>
<proteinExistence type="predicted"/>
<sequence>MEPELLTLPLGGPVPNNALPARLYRAALKGHTPAQIEQHLSERGWTNAWRNGIYGFHHYHSTAHEVLVIVRGQARVTLGGEGGPQVQVEEGDVLVLPAGTGHRNDGSSADLLVIGAYAGGREPDLCRPEETDVEEARERIGLVPGWEGEPVE</sequence>
<dbReference type="SUPFAM" id="SSF51182">
    <property type="entry name" value="RmlC-like cupins"/>
    <property type="match status" value="1"/>
</dbReference>
<keyword evidence="3" id="KW-1185">Reference proteome</keyword>
<dbReference type="EMBL" id="AP026560">
    <property type="protein sequence ID" value="BDP40899.1"/>
    <property type="molecule type" value="Genomic_DNA"/>
</dbReference>
<dbReference type="Proteomes" id="UP001064971">
    <property type="component" value="Chromosome"/>
</dbReference>
<dbReference type="RefSeq" id="WP_264776701.1">
    <property type="nucleotide sequence ID" value="NZ_AP026560.1"/>
</dbReference>
<organism evidence="2 3">
    <name type="scientific">Deinococcus aetherius</name>
    <dbReference type="NCBI Taxonomy" id="200252"/>
    <lineage>
        <taxon>Bacteria</taxon>
        <taxon>Thermotogati</taxon>
        <taxon>Deinococcota</taxon>
        <taxon>Deinococci</taxon>
        <taxon>Deinococcales</taxon>
        <taxon>Deinococcaceae</taxon>
        <taxon>Deinococcus</taxon>
    </lineage>
</organism>
<dbReference type="InterPro" id="IPR011051">
    <property type="entry name" value="RmlC_Cupin_sf"/>
</dbReference>
<dbReference type="InterPro" id="IPR047121">
    <property type="entry name" value="YjiB-like"/>
</dbReference>
<dbReference type="PANTHER" id="PTHR36448:SF2">
    <property type="entry name" value="CUPIN TYPE-1 DOMAIN-CONTAINING PROTEIN"/>
    <property type="match status" value="1"/>
</dbReference>
<dbReference type="Gene3D" id="2.60.120.10">
    <property type="entry name" value="Jelly Rolls"/>
    <property type="match status" value="1"/>
</dbReference>
<dbReference type="InterPro" id="IPR014500">
    <property type="entry name" value="UCP019307_cupin"/>
</dbReference>
<name>A0ABN6RE34_9DEIO</name>
<dbReference type="InterPro" id="IPR013096">
    <property type="entry name" value="Cupin_2"/>
</dbReference>
<evidence type="ECO:0000259" key="1">
    <source>
        <dbReference type="Pfam" id="PF07883"/>
    </source>
</evidence>
<feature type="domain" description="Cupin type-2" evidence="1">
    <location>
        <begin position="57"/>
        <end position="104"/>
    </location>
</feature>
<dbReference type="PANTHER" id="PTHR36448">
    <property type="entry name" value="BLR7373 PROTEIN"/>
    <property type="match status" value="1"/>
</dbReference>
<accession>A0ABN6RE34</accession>
<gene>
    <name evidence="2" type="ORF">DAETH_08680</name>
</gene>
<reference evidence="2" key="1">
    <citation type="submission" date="2022-07" db="EMBL/GenBank/DDBJ databases">
        <title>Complete Genome Sequence of the Radioresistant Bacterium Deinococcus aetherius ST0316, Isolated from the Air Dust collected in Lower Stratosphere above Japan.</title>
        <authorList>
            <person name="Satoh K."/>
            <person name="Hagiwara K."/>
            <person name="Katsumata K."/>
            <person name="Kubo A."/>
            <person name="Yokobori S."/>
            <person name="Yamagishi A."/>
            <person name="Oono Y."/>
            <person name="Narumi I."/>
        </authorList>
    </citation>
    <scope>NUCLEOTIDE SEQUENCE</scope>
    <source>
        <strain evidence="2">ST0316</strain>
    </source>
</reference>
<dbReference type="InterPro" id="IPR014710">
    <property type="entry name" value="RmlC-like_jellyroll"/>
</dbReference>
<evidence type="ECO:0000313" key="3">
    <source>
        <dbReference type="Proteomes" id="UP001064971"/>
    </source>
</evidence>
<dbReference type="PIRSF" id="PIRSF019307">
    <property type="entry name" value="UCP019307"/>
    <property type="match status" value="1"/>
</dbReference>
<evidence type="ECO:0000313" key="2">
    <source>
        <dbReference type="EMBL" id="BDP40899.1"/>
    </source>
</evidence>